<organism evidence="4 5">
    <name type="scientific">Vitrella brassicaformis (strain CCMP3155)</name>
    <dbReference type="NCBI Taxonomy" id="1169540"/>
    <lineage>
        <taxon>Eukaryota</taxon>
        <taxon>Sar</taxon>
        <taxon>Alveolata</taxon>
        <taxon>Colpodellida</taxon>
        <taxon>Vitrellaceae</taxon>
        <taxon>Vitrella</taxon>
    </lineage>
</organism>
<reference evidence="4 5" key="1">
    <citation type="submission" date="2014-11" db="EMBL/GenBank/DDBJ databases">
        <authorList>
            <person name="Zhu J."/>
            <person name="Qi W."/>
            <person name="Song R."/>
        </authorList>
    </citation>
    <scope>NUCLEOTIDE SEQUENCE [LARGE SCALE GENOMIC DNA]</scope>
</reference>
<dbReference type="Gene3D" id="3.40.50.300">
    <property type="entry name" value="P-loop containing nucleotide triphosphate hydrolases"/>
    <property type="match status" value="1"/>
</dbReference>
<dbReference type="EMBL" id="CDMY01000541">
    <property type="protein sequence ID" value="CEM21310.1"/>
    <property type="molecule type" value="Genomic_DNA"/>
</dbReference>
<dbReference type="GO" id="GO:0043139">
    <property type="term" value="F:5'-3' DNA helicase activity"/>
    <property type="evidence" value="ECO:0007669"/>
    <property type="project" value="UniProtKB-EC"/>
</dbReference>
<dbReference type="GO" id="GO:0000723">
    <property type="term" value="P:telomere maintenance"/>
    <property type="evidence" value="ECO:0007669"/>
    <property type="project" value="InterPro"/>
</dbReference>
<dbReference type="SUPFAM" id="SSF52540">
    <property type="entry name" value="P-loop containing nucleoside triphosphate hydrolases"/>
    <property type="match status" value="2"/>
</dbReference>
<dbReference type="GO" id="GO:0016887">
    <property type="term" value="F:ATP hydrolysis activity"/>
    <property type="evidence" value="ECO:0007669"/>
    <property type="project" value="RHEA"/>
</dbReference>
<dbReference type="PANTHER" id="PTHR10492:SF57">
    <property type="entry name" value="ATP-DEPENDENT DNA HELICASE"/>
    <property type="match status" value="1"/>
</dbReference>
<dbReference type="AlphaFoldDB" id="A0A0G4G1D7"/>
<evidence type="ECO:0000259" key="3">
    <source>
        <dbReference type="Pfam" id="PF21530"/>
    </source>
</evidence>
<dbReference type="STRING" id="1169540.A0A0G4G1D7"/>
<dbReference type="InParanoid" id="A0A0G4G1D7"/>
<comment type="catalytic activity">
    <reaction evidence="1">
        <text>ATP + H2O = ADP + phosphate + H(+)</text>
        <dbReference type="Rhea" id="RHEA:13065"/>
        <dbReference type="ChEBI" id="CHEBI:15377"/>
        <dbReference type="ChEBI" id="CHEBI:15378"/>
        <dbReference type="ChEBI" id="CHEBI:30616"/>
        <dbReference type="ChEBI" id="CHEBI:43474"/>
        <dbReference type="ChEBI" id="CHEBI:456216"/>
        <dbReference type="EC" id="5.6.2.3"/>
    </reaction>
</comment>
<dbReference type="CDD" id="cd18809">
    <property type="entry name" value="SF1_C_RecD"/>
    <property type="match status" value="1"/>
</dbReference>
<dbReference type="OrthoDB" id="425788at2759"/>
<keyword evidence="1" id="KW-0067">ATP-binding</keyword>
<dbReference type="Pfam" id="PF21530">
    <property type="entry name" value="Pif1_2B_dom"/>
    <property type="match status" value="1"/>
</dbReference>
<evidence type="ECO:0000313" key="4">
    <source>
        <dbReference type="EMBL" id="CEM21310.1"/>
    </source>
</evidence>
<dbReference type="Proteomes" id="UP000041254">
    <property type="component" value="Unassembled WGS sequence"/>
</dbReference>
<evidence type="ECO:0000313" key="5">
    <source>
        <dbReference type="Proteomes" id="UP000041254"/>
    </source>
</evidence>
<dbReference type="InterPro" id="IPR010285">
    <property type="entry name" value="DNA_helicase_pif1-like_DEAD"/>
</dbReference>
<dbReference type="EC" id="5.6.2.3" evidence="1"/>
<feature type="domain" description="DNA helicase Pif1-like DEAD-box helicase" evidence="2">
    <location>
        <begin position="2"/>
        <end position="212"/>
    </location>
</feature>
<dbReference type="InterPro" id="IPR027417">
    <property type="entry name" value="P-loop_NTPase"/>
</dbReference>
<dbReference type="Pfam" id="PF05970">
    <property type="entry name" value="PIF1"/>
    <property type="match status" value="1"/>
</dbReference>
<keyword evidence="1" id="KW-0233">DNA recombination</keyword>
<dbReference type="VEuPathDB" id="CryptoDB:Vbra_1787"/>
<keyword evidence="1" id="KW-0547">Nucleotide-binding</keyword>
<sequence length="462" mass="50716">MNEAQRAVYDAIIAEALPITTATAADESRSKVFFIDSEGGGGKTFLLETVIAAVREESKVAIACATTGVAALLLEGGTTAHSRFGVPVPAEQKSISDIVKESARAQVIKEAAVIVWDEITQAHKYVVNTVPFGGKVVVFSGDFKQCLPVVPHGSDDDAFAASVQTLNFWNNHVRRYQLNVNERIRRLMLAGQDTAEFVEWAQFLLDVGHGRGACADEVSIPVTARATATSLEGLVREVYDNFDGPTDFVTRAVLAPRNVQVDEANDIAIRLFPGTAITRYSRDSLDPEYADTSCPLEVLNSINPPDFPPHRLVLKEQMPVMLLRNLNLGAGLSNGTRLKVIDARQHVIKTEILTGPRTGEIAFIPRIMLDSKKENSPFVFQRQQFPLRPAFALTINKAQGQTFERVGLDVTLECFSHGQLYVALSRVGHPSRLRVLAKDLDRVRNVVCRQIHHAVVQLDAEA</sequence>
<protein>
    <recommendedName>
        <fullName evidence="1">ATP-dependent DNA helicase</fullName>
        <ecNumber evidence="1">5.6.2.3</ecNumber>
    </recommendedName>
</protein>
<dbReference type="PhylomeDB" id="A0A0G4G1D7"/>
<proteinExistence type="inferred from homology"/>
<keyword evidence="1" id="KW-0234">DNA repair</keyword>
<dbReference type="InterPro" id="IPR049163">
    <property type="entry name" value="Pif1-like_2B_dom"/>
</dbReference>
<keyword evidence="5" id="KW-1185">Reference proteome</keyword>
<comment type="similarity">
    <text evidence="1">Belongs to the helicase family.</text>
</comment>
<keyword evidence="1" id="KW-0378">Hydrolase</keyword>
<name>A0A0G4G1D7_VITBC</name>
<gene>
    <name evidence="4" type="ORF">Vbra_1787</name>
</gene>
<dbReference type="GO" id="GO:0005524">
    <property type="term" value="F:ATP binding"/>
    <property type="evidence" value="ECO:0007669"/>
    <property type="project" value="UniProtKB-KW"/>
</dbReference>
<feature type="domain" description="DNA helicase Pif1-like 2B" evidence="3">
    <location>
        <begin position="297"/>
        <end position="341"/>
    </location>
</feature>
<evidence type="ECO:0000256" key="1">
    <source>
        <dbReference type="RuleBase" id="RU363044"/>
    </source>
</evidence>
<accession>A0A0G4G1D7</accession>
<keyword evidence="1" id="KW-0347">Helicase</keyword>
<dbReference type="PANTHER" id="PTHR10492">
    <property type="match status" value="1"/>
</dbReference>
<evidence type="ECO:0000259" key="2">
    <source>
        <dbReference type="Pfam" id="PF05970"/>
    </source>
</evidence>
<dbReference type="GO" id="GO:0006310">
    <property type="term" value="P:DNA recombination"/>
    <property type="evidence" value="ECO:0007669"/>
    <property type="project" value="UniProtKB-KW"/>
</dbReference>
<dbReference type="GO" id="GO:0006281">
    <property type="term" value="P:DNA repair"/>
    <property type="evidence" value="ECO:0007669"/>
    <property type="project" value="UniProtKB-KW"/>
</dbReference>
<keyword evidence="1" id="KW-0227">DNA damage</keyword>
<comment type="cofactor">
    <cofactor evidence="1">
        <name>Mg(2+)</name>
        <dbReference type="ChEBI" id="CHEBI:18420"/>
    </cofactor>
</comment>
<dbReference type="OMA" id="FHSREVE"/>